<name>A0A149VV12_9PROT</name>
<evidence type="ECO:0000313" key="2">
    <source>
        <dbReference type="Proteomes" id="UP000075653"/>
    </source>
</evidence>
<dbReference type="Proteomes" id="UP000075653">
    <property type="component" value="Unassembled WGS sequence"/>
</dbReference>
<dbReference type="AlphaFoldDB" id="A0A149VV12"/>
<dbReference type="PATRIC" id="fig|1789004.3.peg.2568"/>
<organism evidence="1 2">
    <name type="scientific">Ferrovum myxofaciens</name>
    <dbReference type="NCBI Taxonomy" id="416213"/>
    <lineage>
        <taxon>Bacteria</taxon>
        <taxon>Pseudomonadati</taxon>
        <taxon>Pseudomonadota</taxon>
        <taxon>Betaproteobacteria</taxon>
        <taxon>Ferrovales</taxon>
        <taxon>Ferrovaceae</taxon>
        <taxon>Ferrovum</taxon>
    </lineage>
</organism>
<keyword evidence="2" id="KW-1185">Reference proteome</keyword>
<comment type="caution">
    <text evidence="1">The sequence shown here is derived from an EMBL/GenBank/DDBJ whole genome shotgun (WGS) entry which is preliminary data.</text>
</comment>
<sequence>MTDSSVLRCADLSPPMRTHEGRRLVFWVDGTIAVVSANPDRTELLRAYRDAWFLGLLQRAAGEMRAEMMADFLRLSPAV</sequence>
<reference evidence="1 2" key="1">
    <citation type="submission" date="2016-01" db="EMBL/GenBank/DDBJ databases">
        <title>Genome sequence of the acidophilic iron oxidising Ferrovum strain Z-31.</title>
        <authorList>
            <person name="Poehlein A."/>
            <person name="Ullrich S.R."/>
            <person name="Schloemann M."/>
            <person name="Muehling M."/>
            <person name="Daniel R."/>
        </authorList>
    </citation>
    <scope>NUCLEOTIDE SEQUENCE [LARGE SCALE GENOMIC DNA]</scope>
    <source>
        <strain evidence="1 2">Z-31</strain>
    </source>
</reference>
<proteinExistence type="predicted"/>
<protein>
    <submittedName>
        <fullName evidence="1">Uncharacterized protein</fullName>
    </submittedName>
</protein>
<gene>
    <name evidence="1" type="ORF">FEMY_24200</name>
</gene>
<evidence type="ECO:0000313" key="1">
    <source>
        <dbReference type="EMBL" id="KXW57063.1"/>
    </source>
</evidence>
<accession>A0A149VV12</accession>
<dbReference type="EMBL" id="LRRD01000141">
    <property type="protein sequence ID" value="KXW57063.1"/>
    <property type="molecule type" value="Genomic_DNA"/>
</dbReference>